<dbReference type="Gene3D" id="3.30.460.20">
    <property type="entry name" value="CorA soluble domain-like"/>
    <property type="match status" value="1"/>
</dbReference>
<dbReference type="Pfam" id="PF01544">
    <property type="entry name" value="CorA"/>
    <property type="match status" value="1"/>
</dbReference>
<dbReference type="InterPro" id="IPR045861">
    <property type="entry name" value="CorA_cytoplasmic_dom"/>
</dbReference>
<organism evidence="1 2">
    <name type="scientific">Candidatus Tanganyikabacteria bacterium</name>
    <dbReference type="NCBI Taxonomy" id="2961651"/>
    <lineage>
        <taxon>Bacteria</taxon>
        <taxon>Bacillati</taxon>
        <taxon>Candidatus Sericytochromatia</taxon>
        <taxon>Candidatus Tanganyikabacteria</taxon>
    </lineage>
</organism>
<gene>
    <name evidence="1" type="ORF">FJZ00_12330</name>
</gene>
<dbReference type="AlphaFoldDB" id="A0A937X513"/>
<protein>
    <submittedName>
        <fullName evidence="1">Magnesium transporter CorA</fullName>
    </submittedName>
</protein>
<sequence>MLRAKSTKLDAPRTAPLESRRSLEFEGLTWIDIPNPTAQDLMYLEERYQFHPPDIEDLSDDVQRPKLEEYPDYLFLLAHFPLFDATQRVTYPAELQIYVGGDFVITVRTGKIKPLDRLYDKLWASD</sequence>
<feature type="non-terminal residue" evidence="1">
    <location>
        <position position="126"/>
    </location>
</feature>
<reference evidence="1 2" key="1">
    <citation type="submission" date="2019-03" db="EMBL/GenBank/DDBJ databases">
        <title>Lake Tanganyika Metagenome-Assembled Genomes (MAGs).</title>
        <authorList>
            <person name="Tran P."/>
        </authorList>
    </citation>
    <scope>NUCLEOTIDE SEQUENCE [LARGE SCALE GENOMIC DNA]</scope>
    <source>
        <strain evidence="1">K_DeepCast_65m_m2_236</strain>
    </source>
</reference>
<proteinExistence type="predicted"/>
<dbReference type="Proteomes" id="UP000703893">
    <property type="component" value="Unassembled WGS sequence"/>
</dbReference>
<evidence type="ECO:0000313" key="2">
    <source>
        <dbReference type="Proteomes" id="UP000703893"/>
    </source>
</evidence>
<accession>A0A937X513</accession>
<name>A0A937X513_9BACT</name>
<comment type="caution">
    <text evidence="1">The sequence shown here is derived from an EMBL/GenBank/DDBJ whole genome shotgun (WGS) entry which is preliminary data.</text>
</comment>
<dbReference type="EMBL" id="VGJX01000785">
    <property type="protein sequence ID" value="MBM3275933.1"/>
    <property type="molecule type" value="Genomic_DNA"/>
</dbReference>
<dbReference type="GO" id="GO:0046873">
    <property type="term" value="F:metal ion transmembrane transporter activity"/>
    <property type="evidence" value="ECO:0007669"/>
    <property type="project" value="InterPro"/>
</dbReference>
<evidence type="ECO:0000313" key="1">
    <source>
        <dbReference type="EMBL" id="MBM3275933.1"/>
    </source>
</evidence>
<dbReference type="InterPro" id="IPR002523">
    <property type="entry name" value="MgTranspt_CorA/ZnTranspt_ZntB"/>
</dbReference>
<dbReference type="SUPFAM" id="SSF143865">
    <property type="entry name" value="CorA soluble domain-like"/>
    <property type="match status" value="1"/>
</dbReference>
<dbReference type="GO" id="GO:0016020">
    <property type="term" value="C:membrane"/>
    <property type="evidence" value="ECO:0007669"/>
    <property type="project" value="InterPro"/>
</dbReference>